<reference evidence="4" key="1">
    <citation type="journal article" date="2023" name="Nat. Commun.">
        <title>Diploid and tetraploid genomes of Acorus and the evolution of monocots.</title>
        <authorList>
            <person name="Ma L."/>
            <person name="Liu K.W."/>
            <person name="Li Z."/>
            <person name="Hsiao Y.Y."/>
            <person name="Qi Y."/>
            <person name="Fu T."/>
            <person name="Tang G.D."/>
            <person name="Zhang D."/>
            <person name="Sun W.H."/>
            <person name="Liu D.K."/>
            <person name="Li Y."/>
            <person name="Chen G.Z."/>
            <person name="Liu X.D."/>
            <person name="Liao X.Y."/>
            <person name="Jiang Y.T."/>
            <person name="Yu X."/>
            <person name="Hao Y."/>
            <person name="Huang J."/>
            <person name="Zhao X.W."/>
            <person name="Ke S."/>
            <person name="Chen Y.Y."/>
            <person name="Wu W.L."/>
            <person name="Hsu J.L."/>
            <person name="Lin Y.F."/>
            <person name="Huang M.D."/>
            <person name="Li C.Y."/>
            <person name="Huang L."/>
            <person name="Wang Z.W."/>
            <person name="Zhao X."/>
            <person name="Zhong W.Y."/>
            <person name="Peng D.H."/>
            <person name="Ahmad S."/>
            <person name="Lan S."/>
            <person name="Zhang J.S."/>
            <person name="Tsai W.C."/>
            <person name="Van de Peer Y."/>
            <person name="Liu Z.J."/>
        </authorList>
    </citation>
    <scope>NUCLEOTIDE SEQUENCE</scope>
    <source>
        <strain evidence="4">CP</strain>
    </source>
</reference>
<evidence type="ECO:0000313" key="4">
    <source>
        <dbReference type="EMBL" id="KAK1316690.1"/>
    </source>
</evidence>
<proteinExistence type="predicted"/>
<name>A0AAV9ET19_ACOCL</name>
<evidence type="ECO:0000313" key="5">
    <source>
        <dbReference type="Proteomes" id="UP001180020"/>
    </source>
</evidence>
<evidence type="ECO:0000256" key="3">
    <source>
        <dbReference type="SAM" id="MobiDB-lite"/>
    </source>
</evidence>
<dbReference type="Pfam" id="PF04931">
    <property type="entry name" value="DNA_pol_phi"/>
    <property type="match status" value="1"/>
</dbReference>
<comment type="subcellular location">
    <subcellularLocation>
        <location evidence="1">Nucleus</location>
    </subcellularLocation>
</comment>
<reference evidence="4" key="2">
    <citation type="submission" date="2023-06" db="EMBL/GenBank/DDBJ databases">
        <authorList>
            <person name="Ma L."/>
            <person name="Liu K.-W."/>
            <person name="Li Z."/>
            <person name="Hsiao Y.-Y."/>
            <person name="Qi Y."/>
            <person name="Fu T."/>
            <person name="Tang G."/>
            <person name="Zhang D."/>
            <person name="Sun W.-H."/>
            <person name="Liu D.-K."/>
            <person name="Li Y."/>
            <person name="Chen G.-Z."/>
            <person name="Liu X.-D."/>
            <person name="Liao X.-Y."/>
            <person name="Jiang Y.-T."/>
            <person name="Yu X."/>
            <person name="Hao Y."/>
            <person name="Huang J."/>
            <person name="Zhao X.-W."/>
            <person name="Ke S."/>
            <person name="Chen Y.-Y."/>
            <person name="Wu W.-L."/>
            <person name="Hsu J.-L."/>
            <person name="Lin Y.-F."/>
            <person name="Huang M.-D."/>
            <person name="Li C.-Y."/>
            <person name="Huang L."/>
            <person name="Wang Z.-W."/>
            <person name="Zhao X."/>
            <person name="Zhong W.-Y."/>
            <person name="Peng D.-H."/>
            <person name="Ahmad S."/>
            <person name="Lan S."/>
            <person name="Zhang J.-S."/>
            <person name="Tsai W.-C."/>
            <person name="Van De Peer Y."/>
            <person name="Liu Z.-J."/>
        </authorList>
    </citation>
    <scope>NUCLEOTIDE SEQUENCE</scope>
    <source>
        <strain evidence="4">CP</strain>
        <tissue evidence="4">Leaves</tissue>
    </source>
</reference>
<keyword evidence="2" id="KW-0539">Nucleus</keyword>
<dbReference type="AlphaFoldDB" id="A0AAV9ET19"/>
<evidence type="ECO:0000256" key="1">
    <source>
        <dbReference type="ARBA" id="ARBA00004123"/>
    </source>
</evidence>
<dbReference type="EMBL" id="JAUJYO010000005">
    <property type="protein sequence ID" value="KAK1316690.1"/>
    <property type="molecule type" value="Genomic_DNA"/>
</dbReference>
<feature type="region of interest" description="Disordered" evidence="3">
    <location>
        <begin position="32"/>
        <end position="64"/>
    </location>
</feature>
<accession>A0AAV9ET19</accession>
<dbReference type="PANTHER" id="PTHR13213:SF2">
    <property type="entry name" value="MYB-BINDING PROTEIN 1A"/>
    <property type="match status" value="1"/>
</dbReference>
<evidence type="ECO:0000256" key="2">
    <source>
        <dbReference type="ARBA" id="ARBA00023242"/>
    </source>
</evidence>
<keyword evidence="5" id="KW-1185">Reference proteome</keyword>
<dbReference type="GO" id="GO:0006355">
    <property type="term" value="P:regulation of DNA-templated transcription"/>
    <property type="evidence" value="ECO:0007669"/>
    <property type="project" value="InterPro"/>
</dbReference>
<gene>
    <name evidence="4" type="ORF">QJS10_CPA05g01438</name>
</gene>
<protein>
    <recommendedName>
        <fullName evidence="6">DNA polymerase V</fullName>
    </recommendedName>
</protein>
<feature type="region of interest" description="Disordered" evidence="3">
    <location>
        <begin position="360"/>
        <end position="410"/>
    </location>
</feature>
<feature type="compositionally biased region" description="Acidic residues" evidence="3">
    <location>
        <begin position="360"/>
        <end position="391"/>
    </location>
</feature>
<dbReference type="InterPro" id="IPR007015">
    <property type="entry name" value="DNA_pol_V/MYBBP1A"/>
</dbReference>
<dbReference type="PANTHER" id="PTHR13213">
    <property type="entry name" value="MYB-BINDING PROTEIN 1A FAMILY MEMBER"/>
    <property type="match status" value="1"/>
</dbReference>
<sequence length="727" mass="82097">MQAVKELVAKFNSEQGCMLLVHNLMSMFVDDGSLSDEPSDQSQTTDENSEAGSVEDKDSSGTPGSADFLKNWIIETMPRILKNLKVESEAKFRVQTEVLKFLAVQGIFSSSLGTEVTSFELQEKFKWPKAAISSTLCRLCIEQIQLLLANAQKEEGLASLSNVLDRNDLGSYFMRFLDTLHNIPSLSLYRHLSNDDEKAFKELQLMETQLSSEERNSGNKIDASKLHALRYLLIQLLLQVLLRPGEFSEAASELVTCCKKAFPAACHDESMEEDDQSDDDEAPNWMDVLIDTLLSLLPQSSSPISSAVEQVFRFFCDDITDSGLHRMLRIVKKDLNPGRRRGMEQDSDEDDDDFLGLEEAEDGEEAQSEETGESGDHADDSDDMMETNETGEDNRDVKDPSVSDDSDEEMDDEAMFRMDDKLALIFKEKRNLAAGKVTAQSQLVLFKLRVLSLLEIYLHRNPGKPQVLTVYTYLYRAFVNSYASEGGEQLRQRISGILQKKILKSKEYPRGDEIQLSTLQPLLEKSLEAASRSNQKPIISLAESSMFWLLKIIHARSFSESELEGVFKLFKDVLTDYCDNKKSRVKPAIVRDVFQRHPWISHHLFGFLLEKCGGAVSEFRRVELLNILSCIFKSWSSKKGDGDKDASSRSKMLKQHLPTLCELFQKVLTNEDHLKRAELRRHCAKVLQAILALNLKKSFLKALTPDAYAACESHLGQNFLPFKKSPG</sequence>
<dbReference type="Proteomes" id="UP001180020">
    <property type="component" value="Unassembled WGS sequence"/>
</dbReference>
<dbReference type="GO" id="GO:0005730">
    <property type="term" value="C:nucleolus"/>
    <property type="evidence" value="ECO:0007669"/>
    <property type="project" value="InterPro"/>
</dbReference>
<feature type="compositionally biased region" description="Basic and acidic residues" evidence="3">
    <location>
        <begin position="392"/>
        <end position="401"/>
    </location>
</feature>
<comment type="caution">
    <text evidence="4">The sequence shown here is derived from an EMBL/GenBank/DDBJ whole genome shotgun (WGS) entry which is preliminary data.</text>
</comment>
<organism evidence="4 5">
    <name type="scientific">Acorus calamus</name>
    <name type="common">Sweet flag</name>
    <dbReference type="NCBI Taxonomy" id="4465"/>
    <lineage>
        <taxon>Eukaryota</taxon>
        <taxon>Viridiplantae</taxon>
        <taxon>Streptophyta</taxon>
        <taxon>Embryophyta</taxon>
        <taxon>Tracheophyta</taxon>
        <taxon>Spermatophyta</taxon>
        <taxon>Magnoliopsida</taxon>
        <taxon>Liliopsida</taxon>
        <taxon>Acoraceae</taxon>
        <taxon>Acorus</taxon>
    </lineage>
</organism>
<dbReference type="GO" id="GO:0003677">
    <property type="term" value="F:DNA binding"/>
    <property type="evidence" value="ECO:0007669"/>
    <property type="project" value="InterPro"/>
</dbReference>
<evidence type="ECO:0008006" key="6">
    <source>
        <dbReference type="Google" id="ProtNLM"/>
    </source>
</evidence>